<keyword evidence="11" id="KW-1185">Reference proteome</keyword>
<sequence>MTDLPPRATTPNKMPGTTAPSALSARLLLFGLLAVSLLPLAAMVFIAIRGDVDSWPHLIAFVLPRTMVDTVSLLILVSIGTTIIGIGTAWLTALCEFPFRRFFAWALMLPLAVPVYIAAYSMVELSDFSGPLQTTFRDVMGYSSPRDYWFPDMRSVWGAGLIFSLVLYPYVYLSGRVTFSMQGAAALDVARSLGASPLRMFREIGVPMARPAIIAGVSLVLMETLNDIGAVEYLGVKTITFAIFETWLNRDSLSSAVQLSLVALVIIALFIWLERASQGGRSYKGSARERPPARMALTGWRKWAAFAGCAAPIALGLGIPLTVLGGFAVRRFDEMLQPELLSAAGSSIIMSLLTATACTVIAFGFLLTSRITRQPQLATMGRLATLGYAVPGTVLAIGLLVPLAAFDNWFDGWMRTVLGFSSGLLLSGTLFILVYACTLRFLAIAWGTVETGFGRVSDRIDMAARGLGRTPWQLAFEVHAPILKPALTAAFLLVFVDTMKELSATILLRPFGFETLATFVYGHASQAAVEEAAWAALLIVLIGLVPVVTLGRFSPVAGSR</sequence>
<feature type="transmembrane region" description="Helical" evidence="8">
    <location>
        <begin position="71"/>
        <end position="95"/>
    </location>
</feature>
<evidence type="ECO:0000313" key="11">
    <source>
        <dbReference type="Proteomes" id="UP001597101"/>
    </source>
</evidence>
<evidence type="ECO:0000259" key="9">
    <source>
        <dbReference type="PROSITE" id="PS50928"/>
    </source>
</evidence>
<evidence type="ECO:0000256" key="6">
    <source>
        <dbReference type="ARBA" id="ARBA00022989"/>
    </source>
</evidence>
<feature type="transmembrane region" description="Helical" evidence="8">
    <location>
        <begin position="208"/>
        <end position="225"/>
    </location>
</feature>
<dbReference type="InterPro" id="IPR035906">
    <property type="entry name" value="MetI-like_sf"/>
</dbReference>
<keyword evidence="5 8" id="KW-0812">Transmembrane</keyword>
<dbReference type="PROSITE" id="PS50928">
    <property type="entry name" value="ABC_TM1"/>
    <property type="match status" value="2"/>
</dbReference>
<reference evidence="11" key="1">
    <citation type="journal article" date="2019" name="Int. J. Syst. Evol. Microbiol.">
        <title>The Global Catalogue of Microorganisms (GCM) 10K type strain sequencing project: providing services to taxonomists for standard genome sequencing and annotation.</title>
        <authorList>
            <consortium name="The Broad Institute Genomics Platform"/>
            <consortium name="The Broad Institute Genome Sequencing Center for Infectious Disease"/>
            <person name="Wu L."/>
            <person name="Ma J."/>
        </authorList>
    </citation>
    <scope>NUCLEOTIDE SEQUENCE [LARGE SCALE GENOMIC DNA]</scope>
    <source>
        <strain evidence="11">CCUG 60023</strain>
    </source>
</reference>
<evidence type="ECO:0000256" key="8">
    <source>
        <dbReference type="RuleBase" id="RU363032"/>
    </source>
</evidence>
<keyword evidence="6 8" id="KW-1133">Transmembrane helix</keyword>
<keyword evidence="3" id="KW-1003">Cell membrane</keyword>
<dbReference type="Pfam" id="PF00528">
    <property type="entry name" value="BPD_transp_1"/>
    <property type="match status" value="1"/>
</dbReference>
<dbReference type="CDD" id="cd06261">
    <property type="entry name" value="TM_PBP2"/>
    <property type="match status" value="2"/>
</dbReference>
<dbReference type="PANTHER" id="PTHR43357">
    <property type="entry name" value="INNER MEMBRANE ABC TRANSPORTER PERMEASE PROTEIN YDCV"/>
    <property type="match status" value="1"/>
</dbReference>
<organism evidence="10 11">
    <name type="scientific">Pseudahrensia aquimaris</name>
    <dbReference type="NCBI Taxonomy" id="744461"/>
    <lineage>
        <taxon>Bacteria</taxon>
        <taxon>Pseudomonadati</taxon>
        <taxon>Pseudomonadota</taxon>
        <taxon>Alphaproteobacteria</taxon>
        <taxon>Hyphomicrobiales</taxon>
        <taxon>Ahrensiaceae</taxon>
        <taxon>Pseudahrensia</taxon>
    </lineage>
</organism>
<dbReference type="Gene3D" id="1.10.3720.10">
    <property type="entry name" value="MetI-like"/>
    <property type="match status" value="2"/>
</dbReference>
<feature type="transmembrane region" description="Helical" evidence="8">
    <location>
        <begin position="388"/>
        <end position="410"/>
    </location>
</feature>
<dbReference type="SUPFAM" id="SSF161098">
    <property type="entry name" value="MetI-like"/>
    <property type="match status" value="2"/>
</dbReference>
<keyword evidence="2 8" id="KW-0813">Transport</keyword>
<evidence type="ECO:0000256" key="3">
    <source>
        <dbReference type="ARBA" id="ARBA00022475"/>
    </source>
</evidence>
<accession>A0ABW3FCH4</accession>
<evidence type="ECO:0000256" key="4">
    <source>
        <dbReference type="ARBA" id="ARBA00022519"/>
    </source>
</evidence>
<dbReference type="InterPro" id="IPR000515">
    <property type="entry name" value="MetI-like"/>
</dbReference>
<evidence type="ECO:0000256" key="1">
    <source>
        <dbReference type="ARBA" id="ARBA00004429"/>
    </source>
</evidence>
<feature type="transmembrane region" description="Helical" evidence="8">
    <location>
        <begin position="474"/>
        <end position="496"/>
    </location>
</feature>
<comment type="caution">
    <text evidence="10">The sequence shown here is derived from an EMBL/GenBank/DDBJ whole genome shotgun (WGS) entry which is preliminary data.</text>
</comment>
<dbReference type="PANTHER" id="PTHR43357:SF3">
    <property type="entry name" value="FE(3+)-TRANSPORT SYSTEM PERMEASE PROTEIN FBPB 2"/>
    <property type="match status" value="1"/>
</dbReference>
<feature type="transmembrane region" description="Helical" evidence="8">
    <location>
        <begin position="155"/>
        <end position="173"/>
    </location>
</feature>
<feature type="transmembrane region" description="Helical" evidence="8">
    <location>
        <begin position="303"/>
        <end position="328"/>
    </location>
</feature>
<proteinExistence type="inferred from homology"/>
<gene>
    <name evidence="10" type="ORF">ACFQ14_07140</name>
</gene>
<keyword evidence="4" id="KW-0997">Cell inner membrane</keyword>
<name>A0ABW3FCH4_9HYPH</name>
<dbReference type="Proteomes" id="UP001597101">
    <property type="component" value="Unassembled WGS sequence"/>
</dbReference>
<protein>
    <submittedName>
        <fullName evidence="10">ABC transporter permease</fullName>
    </submittedName>
</protein>
<evidence type="ECO:0000256" key="2">
    <source>
        <dbReference type="ARBA" id="ARBA00022448"/>
    </source>
</evidence>
<keyword evidence="7 8" id="KW-0472">Membrane</keyword>
<evidence type="ECO:0000256" key="5">
    <source>
        <dbReference type="ARBA" id="ARBA00022692"/>
    </source>
</evidence>
<feature type="transmembrane region" description="Helical" evidence="8">
    <location>
        <begin position="533"/>
        <end position="553"/>
    </location>
</feature>
<feature type="transmembrane region" description="Helical" evidence="8">
    <location>
        <begin position="102"/>
        <end position="123"/>
    </location>
</feature>
<comment type="subcellular location">
    <subcellularLocation>
        <location evidence="1">Cell inner membrane</location>
        <topology evidence="1">Multi-pass membrane protein</topology>
    </subcellularLocation>
    <subcellularLocation>
        <location evidence="8">Cell membrane</location>
        <topology evidence="8">Multi-pass membrane protein</topology>
    </subcellularLocation>
</comment>
<comment type="similarity">
    <text evidence="8">Belongs to the binding-protein-dependent transport system permease family.</text>
</comment>
<feature type="domain" description="ABC transmembrane type-1" evidence="9">
    <location>
        <begin position="67"/>
        <end position="272"/>
    </location>
</feature>
<dbReference type="EMBL" id="JBHTJV010000003">
    <property type="protein sequence ID" value="MFD0916176.1"/>
    <property type="molecule type" value="Genomic_DNA"/>
</dbReference>
<evidence type="ECO:0000313" key="10">
    <source>
        <dbReference type="EMBL" id="MFD0916176.1"/>
    </source>
</evidence>
<feature type="transmembrane region" description="Helical" evidence="8">
    <location>
        <begin position="27"/>
        <end position="48"/>
    </location>
</feature>
<feature type="domain" description="ABC transmembrane type-1" evidence="9">
    <location>
        <begin position="344"/>
        <end position="550"/>
    </location>
</feature>
<dbReference type="RefSeq" id="WP_377212007.1">
    <property type="nucleotide sequence ID" value="NZ_JBHTJV010000003.1"/>
</dbReference>
<evidence type="ECO:0000256" key="7">
    <source>
        <dbReference type="ARBA" id="ARBA00023136"/>
    </source>
</evidence>
<feature type="transmembrane region" description="Helical" evidence="8">
    <location>
        <begin position="255"/>
        <end position="273"/>
    </location>
</feature>
<feature type="transmembrane region" description="Helical" evidence="8">
    <location>
        <begin position="348"/>
        <end position="367"/>
    </location>
</feature>